<accession>A0A8S5U4E6</accession>
<organism evidence="1">
    <name type="scientific">Siphoviridae sp. ct6GI21</name>
    <dbReference type="NCBI Taxonomy" id="2825340"/>
    <lineage>
        <taxon>Viruses</taxon>
        <taxon>Duplodnaviria</taxon>
        <taxon>Heunggongvirae</taxon>
        <taxon>Uroviricota</taxon>
        <taxon>Caudoviricetes</taxon>
    </lineage>
</organism>
<evidence type="ECO:0000313" key="1">
    <source>
        <dbReference type="EMBL" id="DAF89278.1"/>
    </source>
</evidence>
<name>A0A8S5U4E6_9CAUD</name>
<proteinExistence type="predicted"/>
<reference evidence="1" key="1">
    <citation type="journal article" date="2021" name="Proc. Natl. Acad. Sci. U.S.A.">
        <title>A Catalog of Tens of Thousands of Viruses from Human Metagenomes Reveals Hidden Associations with Chronic Diseases.</title>
        <authorList>
            <person name="Tisza M.J."/>
            <person name="Buck C.B."/>
        </authorList>
    </citation>
    <scope>NUCLEOTIDE SEQUENCE</scope>
    <source>
        <strain evidence="1">Ct6GI21</strain>
    </source>
</reference>
<sequence length="73" mass="8254">MEIPKSVKNMLNKRERLAYELTEVCIKLDAWLKENGADLTDSRLVDCTITGCMIYCEPNNAKLAVASYIEEAL</sequence>
<dbReference type="EMBL" id="BK016005">
    <property type="protein sequence ID" value="DAF89278.1"/>
    <property type="molecule type" value="Genomic_DNA"/>
</dbReference>
<protein>
    <submittedName>
        <fullName evidence="1">Uncharacterized protein</fullName>
    </submittedName>
</protein>